<evidence type="ECO:0000313" key="2">
    <source>
        <dbReference type="EMBL" id="AWN23507.1"/>
    </source>
</evidence>
<reference evidence="2 3" key="1">
    <citation type="submission" date="2018-05" db="EMBL/GenBank/DDBJ databases">
        <title>Complete Genome Sequence of Deinococcus sp. strain 17bor-2.</title>
        <authorList>
            <person name="Srinivasan S."/>
        </authorList>
    </citation>
    <scope>NUCLEOTIDE SEQUENCE [LARGE SCALE GENOMIC DNA]</scope>
    <source>
        <strain evidence="2 3">17bor-2</strain>
    </source>
</reference>
<dbReference type="KEGG" id="dez:DKM44_09955"/>
<gene>
    <name evidence="2" type="ORF">DKM44_09955</name>
</gene>
<protein>
    <recommendedName>
        <fullName evidence="4">Lipoprotein</fullName>
    </recommendedName>
</protein>
<proteinExistence type="predicted"/>
<keyword evidence="1" id="KW-0732">Signal</keyword>
<dbReference type="Proteomes" id="UP000245368">
    <property type="component" value="Chromosome"/>
</dbReference>
<dbReference type="EMBL" id="CP029494">
    <property type="protein sequence ID" value="AWN23507.1"/>
    <property type="molecule type" value="Genomic_DNA"/>
</dbReference>
<accession>A0A2Z3JEA5</accession>
<feature type="chain" id="PRO_5016313894" description="Lipoprotein" evidence="1">
    <location>
        <begin position="19"/>
        <end position="155"/>
    </location>
</feature>
<keyword evidence="3" id="KW-1185">Reference proteome</keyword>
<sequence length="155" mass="16663">MKNILALTLLGASLSACTLVGNPTTKDVSGNLVGFPANANLRLAVVGYSNGNYTADGSESQIIDRYLTNGFVLDLPKTLGYGTYRVVVFKDNNNNNRLDTGDQVVSRENTKLLVHAQRDGQFYSGIKAGWNVYDTANGGSSSLALNNYDLQYSGQ</sequence>
<dbReference type="OrthoDB" id="69141at2"/>
<dbReference type="PROSITE" id="PS51257">
    <property type="entry name" value="PROKAR_LIPOPROTEIN"/>
    <property type="match status" value="1"/>
</dbReference>
<evidence type="ECO:0000313" key="3">
    <source>
        <dbReference type="Proteomes" id="UP000245368"/>
    </source>
</evidence>
<dbReference type="AlphaFoldDB" id="A0A2Z3JEA5"/>
<name>A0A2Z3JEA5_9DEIO</name>
<feature type="signal peptide" evidence="1">
    <location>
        <begin position="1"/>
        <end position="18"/>
    </location>
</feature>
<dbReference type="RefSeq" id="WP_109827235.1">
    <property type="nucleotide sequence ID" value="NZ_CP029494.1"/>
</dbReference>
<evidence type="ECO:0008006" key="4">
    <source>
        <dbReference type="Google" id="ProtNLM"/>
    </source>
</evidence>
<organism evidence="2 3">
    <name type="scientific">Deinococcus irradiatisoli</name>
    <dbReference type="NCBI Taxonomy" id="2202254"/>
    <lineage>
        <taxon>Bacteria</taxon>
        <taxon>Thermotogati</taxon>
        <taxon>Deinococcota</taxon>
        <taxon>Deinococci</taxon>
        <taxon>Deinococcales</taxon>
        <taxon>Deinococcaceae</taxon>
        <taxon>Deinococcus</taxon>
    </lineage>
</organism>
<evidence type="ECO:0000256" key="1">
    <source>
        <dbReference type="SAM" id="SignalP"/>
    </source>
</evidence>